<dbReference type="InterPro" id="IPR036372">
    <property type="entry name" value="BEACH_dom_sf"/>
</dbReference>
<feature type="domain" description="BEACH" evidence="5">
    <location>
        <begin position="1812"/>
        <end position="2098"/>
    </location>
</feature>
<dbReference type="InterPro" id="IPR050865">
    <property type="entry name" value="BEACH_Domain"/>
</dbReference>
<dbReference type="PROSITE" id="PS50197">
    <property type="entry name" value="BEACH"/>
    <property type="match status" value="1"/>
</dbReference>
<dbReference type="PROSITE" id="PS50082">
    <property type="entry name" value="WD_REPEATS_2"/>
    <property type="match status" value="1"/>
</dbReference>
<evidence type="ECO:0000256" key="1">
    <source>
        <dbReference type="ARBA" id="ARBA00022574"/>
    </source>
</evidence>
<protein>
    <submittedName>
        <fullName evidence="7">Uncharacterized protein</fullName>
    </submittedName>
</protein>
<name>A0A8H3TST0_9TREE</name>
<feature type="compositionally biased region" description="Pro residues" evidence="4">
    <location>
        <begin position="13"/>
        <end position="22"/>
    </location>
</feature>
<dbReference type="Gene3D" id="2.30.29.30">
    <property type="entry name" value="Pleckstrin-homology domain (PH domain)/Phosphotyrosine-binding domain (PTB)"/>
    <property type="match status" value="1"/>
</dbReference>
<feature type="compositionally biased region" description="Low complexity" evidence="4">
    <location>
        <begin position="1432"/>
        <end position="1446"/>
    </location>
</feature>
<dbReference type="SMART" id="SM01026">
    <property type="entry name" value="Beach"/>
    <property type="match status" value="1"/>
</dbReference>
<dbReference type="InterPro" id="IPR036322">
    <property type="entry name" value="WD40_repeat_dom_sf"/>
</dbReference>
<dbReference type="PANTHER" id="PTHR13743:SF123">
    <property type="entry name" value="PROTEIN FAN"/>
    <property type="match status" value="1"/>
</dbReference>
<dbReference type="OrthoDB" id="26681at2759"/>
<dbReference type="PROSITE" id="PS51783">
    <property type="entry name" value="PH_BEACH"/>
    <property type="match status" value="1"/>
</dbReference>
<dbReference type="PANTHER" id="PTHR13743">
    <property type="entry name" value="BEIGE/BEACH-RELATED"/>
    <property type="match status" value="1"/>
</dbReference>
<feature type="domain" description="BEACH-type PH" evidence="6">
    <location>
        <begin position="1664"/>
        <end position="1788"/>
    </location>
</feature>
<sequence>MFRLLKEALAAPSSPPPPPPPTASAQGPEPPGKRIVVAKESQREPDAEALEEVKLSAEKEDWEVKRVIEGIEEWMKRQRFKIIQNPGKLDTLLAQLETLISLPPSAEHVTTPLAGFPPRLRIRQTIFRSEHGFEAIQRLLGVLTSTAALKTSVTGETEENIAAGELNVGDLALDDATATAGEGSESQEPTQQIATILRILHACLANHASRRHFDSIGGWTSLEPAFWSCCFPSDGADRVFNRSLDHRLATDPSLVPDLQVMGALWSLACNNEPSLMDLFERFKHQIGSNAVSESASSEIPEFPATLPISANLVLTHPGLLPIILNLTRLPYTMTARTTYPSPSRIPPHPAALTAEQSKLESLTCRILIVIIQSSWTNLFKTQQVLPSIYEAILKRLYGPSVGRRGESEMARNLELEPSRRKMAGKDKRRKGSLPQFLVTNHADLASPGGTIQPEQATVVSVQPNTKETTYTHSIADAALRPILLKLLRRLVEAGVPVEYAHMLFRLAKKSNAPTALAIIKNAQAAEEEASGPLEVATGSNKSSPSKSPAGRRTRPAKPMSLKLALNVLAGSARNGPSVLDKDILEVLRHGMSRRWPDVFMISPEMGGEPGGLLCADLGKPWPTSVKGYYFMAWVYVEHLCGPITLLHLYEDKRTLLRIRILPNSQVGVIATRPEDDQQVPEEVIFTSSESLVPHQKWIHVAVAGRRPRAATAEATEVKLLINGRRAQATKCRYPRPTSVTSSPGSEAVKVAIGRDGQSVPVPKDGMDFDALGLERSTWFLGHSLLLGEYIGDDLALLLYYLGPRYQSNMREALGRFLTYEGATALNIYLHNMVNATKKGGKAALPANSYLIKAIKQGHIFPEEEILLSYAANNSSQSRGMASESKIQNAAFPSANRSAESLKSQASGAGDISAHTPLFLDEAMFIAGGPAIALKIVELASTPEELLSAISLLVESVRESWKASEEIERMRGYDILAGLLRLKLQDCMTVPVFKTLYQFLGINFDKPEHSTVYNSTAYKALALRFDLWTKAPIEVLKLYFQHFRYLLTVSRFKRFNILHCLKKATLVRRILNSLKANTFDSVINEEILETLRAVLQNNWSIQDAAKPLLSYLIATLCSSTAVAETAMLGVPPTVAQSTALMIYQILAEVLQEPRHFTKLVASLPLHKILIIILSSNPFPQTVSTTLNIVKAGINNGTSESFEKAFIAEGGYDLLARLLPVAWSIRIQDEVFALATDTTETRMSQDRRKRMFSIIIATLDRLLTVTVEETPTSKPGFSRARSATSHISLPAVLSDNITESTVSRQEGDLEYLLKAINFSIVQSAIFRDMFTKDQVEAIIPSLADYISMSAAPISVSDQLLSNRSLVAQMLGNLRDRCNGDGMLQSQITALIEQVHIGIVSPRGKNASLAFSPSSISLSYMQSPTSYQSNLAFSPSSSSRLNPLSTSISRQGRKAPITRARSAIERKLPLMRRLTGDFAATARKDKDATWKEGIVAAESTRFAKTVLDSKDYWQRVSNRDWPRQLALIDSEIGLWPDLSIASHWRLDGSEGPLRKRIKLERATFHLADKSAAFYPRSHRNAIPRTDELNSAVSRIGAADDDDPFAEAMGEAFSQAADVEKAKTNIQHSQGDVMTQAKGEDDDEDEVADIADVPEEDEKQRRLNQTLATGDSIDEAFNISRVVGVDALPGLLIIGRQNFYLVDGLAKEKNGDIISASDAPADLFSIPSGTIAQVDVDDMQSHRWKYNEIVESNKRWYLFRDVAIEFMFADKRNFLCVLKNKRERQAVLQRIAGKIDPNAIKQSALGNFLLDTMQKAIDKAGTQLDEATQRWQHREISNFAYLQILNQFANRTPNDVTQYPVFPWVISDYTSPTLKLNSLSVYRDLNLPMGALTPARRDAANERYVQTELTGEKPFQFGTHYSSSMIVCSFNIRLSPFTEMFLALQGGSFDLADRLFSSVAKTWSSASEENRGDVRELIPELYYSPLMLLNVNRHEFGKKQVTEEDVDDVELPAWALGNALLFTHRHREALESDYVSRHLPSWIDLIFGHKQHDKDAFTCYHPLSYKNAIDLDAIDDEAEKAASVSIIHNCERGIFKEPHPHRYMAGKTTLPVDKRFGMDEHWIVLMRSVLPIAESSQPITRIMPAASAELLPRIISPNRLPFPDASNMFLHFGNLDKSMRKYHATGRLTGIIEYTDAKTAVFVNSKLLATASERGVISLWKMQTPTGSISALSATEFAIDAVLRGHQGSVNHLAASDIWSTLVSCGNDGMAVVWDMNRKRFLHRLLVEPEEPVWFATIDESEGHIALLTDSHLHTYTLNGAHIASAAIPSTGPNTFTFGGPQQPKPTFCGGVSFHQREFSKDGLLMAVGLGNNVSIWRLCPGTFGEAAWTLRELKRLPGPDHGLAVTAVAIIDDHLYAAFSPKEEGVRAKHTLYQWSLPEGGRHVTDNASGKCMADCGRSFGILEPRRYCGGCGGMFCSQDALQIDGFESRYCPTCRVTMALGSGVLGSRGGSRRGSSAFVDISRRGSVI</sequence>
<accession>A0A8H3TST0</accession>
<feature type="region of interest" description="Disordered" evidence="4">
    <location>
        <begin position="529"/>
        <end position="556"/>
    </location>
</feature>
<feature type="repeat" description="WD" evidence="3">
    <location>
        <begin position="2239"/>
        <end position="2280"/>
    </location>
</feature>
<evidence type="ECO:0000313" key="8">
    <source>
        <dbReference type="Proteomes" id="UP000620104"/>
    </source>
</evidence>
<dbReference type="SUPFAM" id="SSF57903">
    <property type="entry name" value="FYVE/PHD zinc finger"/>
    <property type="match status" value="1"/>
</dbReference>
<dbReference type="CDD" id="cd06071">
    <property type="entry name" value="Beach"/>
    <property type="match status" value="1"/>
</dbReference>
<keyword evidence="8" id="KW-1185">Reference proteome</keyword>
<gene>
    <name evidence="7" type="ORF">NliqN6_2914</name>
</gene>
<dbReference type="InterPro" id="IPR015943">
    <property type="entry name" value="WD40/YVTN_repeat-like_dom_sf"/>
</dbReference>
<dbReference type="CDD" id="cd01201">
    <property type="entry name" value="PH_BEACH"/>
    <property type="match status" value="1"/>
</dbReference>
<dbReference type="Gene3D" id="2.130.10.10">
    <property type="entry name" value="YVTN repeat-like/Quinoprotein amine dehydrogenase"/>
    <property type="match status" value="1"/>
</dbReference>
<dbReference type="Pfam" id="PF14844">
    <property type="entry name" value="PH_BEACH"/>
    <property type="match status" value="1"/>
</dbReference>
<dbReference type="InterPro" id="IPR023362">
    <property type="entry name" value="PH-BEACH_dom"/>
</dbReference>
<keyword evidence="2" id="KW-0677">Repeat</keyword>
<dbReference type="InterPro" id="IPR019775">
    <property type="entry name" value="WD40_repeat_CS"/>
</dbReference>
<dbReference type="InterPro" id="IPR011011">
    <property type="entry name" value="Znf_FYVE_PHD"/>
</dbReference>
<evidence type="ECO:0000259" key="5">
    <source>
        <dbReference type="PROSITE" id="PS50197"/>
    </source>
</evidence>
<dbReference type="SUPFAM" id="SSF50978">
    <property type="entry name" value="WD40 repeat-like"/>
    <property type="match status" value="1"/>
</dbReference>
<dbReference type="Proteomes" id="UP000620104">
    <property type="component" value="Unassembled WGS sequence"/>
</dbReference>
<dbReference type="InterPro" id="IPR001680">
    <property type="entry name" value="WD40_rpt"/>
</dbReference>
<comment type="caution">
    <text evidence="7">The sequence shown here is derived from an EMBL/GenBank/DDBJ whole genome shotgun (WGS) entry which is preliminary data.</text>
</comment>
<dbReference type="SUPFAM" id="SSF81837">
    <property type="entry name" value="BEACH domain"/>
    <property type="match status" value="1"/>
</dbReference>
<dbReference type="InterPro" id="IPR000409">
    <property type="entry name" value="BEACH_dom"/>
</dbReference>
<feature type="region of interest" description="Disordered" evidence="4">
    <location>
        <begin position="1432"/>
        <end position="1453"/>
    </location>
</feature>
<proteinExistence type="predicted"/>
<evidence type="ECO:0000256" key="2">
    <source>
        <dbReference type="ARBA" id="ARBA00022737"/>
    </source>
</evidence>
<dbReference type="Gene3D" id="1.10.1540.10">
    <property type="entry name" value="BEACH domain"/>
    <property type="match status" value="1"/>
</dbReference>
<dbReference type="SMART" id="SM00320">
    <property type="entry name" value="WD40"/>
    <property type="match status" value="3"/>
</dbReference>
<organism evidence="7 8">
    <name type="scientific">Naganishia liquefaciens</name>
    <dbReference type="NCBI Taxonomy" id="104408"/>
    <lineage>
        <taxon>Eukaryota</taxon>
        <taxon>Fungi</taxon>
        <taxon>Dikarya</taxon>
        <taxon>Basidiomycota</taxon>
        <taxon>Agaricomycotina</taxon>
        <taxon>Tremellomycetes</taxon>
        <taxon>Filobasidiales</taxon>
        <taxon>Filobasidiaceae</taxon>
        <taxon>Naganishia</taxon>
    </lineage>
</organism>
<evidence type="ECO:0000256" key="3">
    <source>
        <dbReference type="PROSITE-ProRule" id="PRU00221"/>
    </source>
</evidence>
<dbReference type="SUPFAM" id="SSF50729">
    <property type="entry name" value="PH domain-like"/>
    <property type="match status" value="1"/>
</dbReference>
<dbReference type="InterPro" id="IPR011993">
    <property type="entry name" value="PH-like_dom_sf"/>
</dbReference>
<dbReference type="Pfam" id="PF02138">
    <property type="entry name" value="Beach"/>
    <property type="match status" value="1"/>
</dbReference>
<feature type="region of interest" description="Disordered" evidence="4">
    <location>
        <begin position="1"/>
        <end position="32"/>
    </location>
</feature>
<keyword evidence="1 3" id="KW-0853">WD repeat</keyword>
<reference evidence="7" key="1">
    <citation type="submission" date="2020-07" db="EMBL/GenBank/DDBJ databases">
        <title>Draft Genome Sequence of a Deep-Sea Yeast, Naganishia (Cryptococcus) liquefaciens strain N6.</title>
        <authorList>
            <person name="Han Y.W."/>
            <person name="Kajitani R."/>
            <person name="Morimoto H."/>
            <person name="Parhat M."/>
            <person name="Tsubouchi H."/>
            <person name="Bakenova O."/>
            <person name="Ogata M."/>
            <person name="Argunhan B."/>
            <person name="Aoki R."/>
            <person name="Kajiwara S."/>
            <person name="Itoh T."/>
            <person name="Iwasaki H."/>
        </authorList>
    </citation>
    <scope>NUCLEOTIDE SEQUENCE</scope>
    <source>
        <strain evidence="7">N6</strain>
    </source>
</reference>
<dbReference type="PROSITE" id="PS50294">
    <property type="entry name" value="WD_REPEATS_REGION"/>
    <property type="match status" value="1"/>
</dbReference>
<feature type="compositionally biased region" description="Polar residues" evidence="4">
    <location>
        <begin position="537"/>
        <end position="546"/>
    </location>
</feature>
<dbReference type="EMBL" id="BLZA01000018">
    <property type="protein sequence ID" value="GHJ86512.1"/>
    <property type="molecule type" value="Genomic_DNA"/>
</dbReference>
<dbReference type="CDD" id="cd00065">
    <property type="entry name" value="FYVE_like_SF"/>
    <property type="match status" value="1"/>
</dbReference>
<dbReference type="PROSITE" id="PS00678">
    <property type="entry name" value="WD_REPEATS_1"/>
    <property type="match status" value="1"/>
</dbReference>
<evidence type="ECO:0000313" key="7">
    <source>
        <dbReference type="EMBL" id="GHJ86512.1"/>
    </source>
</evidence>
<evidence type="ECO:0000256" key="4">
    <source>
        <dbReference type="SAM" id="MobiDB-lite"/>
    </source>
</evidence>
<evidence type="ECO:0000259" key="6">
    <source>
        <dbReference type="PROSITE" id="PS51783"/>
    </source>
</evidence>